<dbReference type="InterPro" id="IPR001853">
    <property type="entry name" value="DSBA-like_thioredoxin_dom"/>
</dbReference>
<dbReference type="PANTHER" id="PTHR42943">
    <property type="entry name" value="GLUTATHIONE S-TRANSFERASE KAPPA"/>
    <property type="match status" value="1"/>
</dbReference>
<protein>
    <submittedName>
        <fullName evidence="2">DSBA oxidoreductase</fullName>
    </submittedName>
</protein>
<evidence type="ECO:0000313" key="2">
    <source>
        <dbReference type="EMBL" id="KNC49269.1"/>
    </source>
</evidence>
<feature type="domain" description="DSBA-like thioredoxin" evidence="1">
    <location>
        <begin position="224"/>
        <end position="410"/>
    </location>
</feature>
<dbReference type="OMA" id="FYWADKF"/>
<dbReference type="STRING" id="461836.A0A0L0DA86"/>
<dbReference type="GO" id="GO:0004364">
    <property type="term" value="F:glutathione transferase activity"/>
    <property type="evidence" value="ECO:0007669"/>
    <property type="project" value="TreeGrafter"/>
</dbReference>
<dbReference type="InterPro" id="IPR051924">
    <property type="entry name" value="GST_Kappa/NadH"/>
</dbReference>
<gene>
    <name evidence="2" type="ORF">AMSG_05264</name>
</gene>
<feature type="domain" description="DSBA-like thioredoxin" evidence="1">
    <location>
        <begin position="5"/>
        <end position="200"/>
    </location>
</feature>
<accession>A0A0L0DA86</accession>
<dbReference type="InterPro" id="IPR036249">
    <property type="entry name" value="Thioredoxin-like_sf"/>
</dbReference>
<keyword evidence="3" id="KW-1185">Reference proteome</keyword>
<reference evidence="2 3" key="1">
    <citation type="submission" date="2010-05" db="EMBL/GenBank/DDBJ databases">
        <title>The Genome Sequence of Thecamonas trahens ATCC 50062.</title>
        <authorList>
            <consortium name="The Broad Institute Genome Sequencing Platform"/>
            <person name="Russ C."/>
            <person name="Cuomo C."/>
            <person name="Shea T."/>
            <person name="Young S.K."/>
            <person name="Zeng Q."/>
            <person name="Koehrsen M."/>
            <person name="Haas B."/>
            <person name="Borodovsky M."/>
            <person name="Guigo R."/>
            <person name="Alvarado L."/>
            <person name="Berlin A."/>
            <person name="Bochicchio J."/>
            <person name="Borenstein D."/>
            <person name="Chapman S."/>
            <person name="Chen Z."/>
            <person name="Freedman E."/>
            <person name="Gellesch M."/>
            <person name="Goldberg J."/>
            <person name="Griggs A."/>
            <person name="Gujja S."/>
            <person name="Heilman E."/>
            <person name="Heiman D."/>
            <person name="Hepburn T."/>
            <person name="Howarth C."/>
            <person name="Jen D."/>
            <person name="Larson L."/>
            <person name="Mehta T."/>
            <person name="Park D."/>
            <person name="Pearson M."/>
            <person name="Roberts A."/>
            <person name="Saif S."/>
            <person name="Shenoy N."/>
            <person name="Sisk P."/>
            <person name="Stolte C."/>
            <person name="Sykes S."/>
            <person name="Thomson T."/>
            <person name="Walk T."/>
            <person name="White J."/>
            <person name="Yandava C."/>
            <person name="Burger G."/>
            <person name="Gray M.W."/>
            <person name="Holland P.W.H."/>
            <person name="King N."/>
            <person name="Lang F.B.F."/>
            <person name="Roger A.J."/>
            <person name="Ruiz-Trillo I."/>
            <person name="Lander E."/>
            <person name="Nusbaum C."/>
        </authorList>
    </citation>
    <scope>NUCLEOTIDE SEQUENCE [LARGE SCALE GENOMIC DNA]</scope>
    <source>
        <strain evidence="2 3">ATCC 50062</strain>
    </source>
</reference>
<dbReference type="EMBL" id="GL349454">
    <property type="protein sequence ID" value="KNC49269.1"/>
    <property type="molecule type" value="Genomic_DNA"/>
</dbReference>
<dbReference type="PANTHER" id="PTHR42943:SF2">
    <property type="entry name" value="GLUTATHIONE S-TRANSFERASE KAPPA 1"/>
    <property type="match status" value="1"/>
</dbReference>
<evidence type="ECO:0000259" key="1">
    <source>
        <dbReference type="Pfam" id="PF01323"/>
    </source>
</evidence>
<dbReference type="AlphaFoldDB" id="A0A0L0DA86"/>
<name>A0A0L0DA86_THETB</name>
<evidence type="ECO:0000313" key="3">
    <source>
        <dbReference type="Proteomes" id="UP000054408"/>
    </source>
</evidence>
<dbReference type="eggNOG" id="ENOG502RG41">
    <property type="taxonomic scope" value="Eukaryota"/>
</dbReference>
<dbReference type="GO" id="GO:0006749">
    <property type="term" value="P:glutathione metabolic process"/>
    <property type="evidence" value="ECO:0007669"/>
    <property type="project" value="TreeGrafter"/>
</dbReference>
<dbReference type="Proteomes" id="UP000054408">
    <property type="component" value="Unassembled WGS sequence"/>
</dbReference>
<dbReference type="SUPFAM" id="SSF52833">
    <property type="entry name" value="Thioredoxin-like"/>
    <property type="match status" value="2"/>
</dbReference>
<dbReference type="GO" id="GO:0005739">
    <property type="term" value="C:mitochondrion"/>
    <property type="evidence" value="ECO:0007669"/>
    <property type="project" value="TreeGrafter"/>
</dbReference>
<dbReference type="Pfam" id="PF01323">
    <property type="entry name" value="DSBA"/>
    <property type="match status" value="2"/>
</dbReference>
<dbReference type="GeneID" id="25564706"/>
<dbReference type="OrthoDB" id="4664297at2759"/>
<sequence>MAAKLVFYFDLACPYAYMVSHRVEAAAARCGTTVSYQPVVLGGLYKLSAAPQGKDGSASDAMSAAKVRVVRADLVRSAKRYAVPLVWNKRHPIRTLSALRALTALPDGPERGEAVHALYAAYWVKGANLADVDELAGLLAGVAPGLDVSAAIADPQVKAELTATTESLAALGAFGVPCFGLPGGSFLWGGDMLPHVERALGNTEARLTRCVPAPPQSARVRIPTLQVYVDVLSPFAYLAAQAVGAIAAETGAQVTFIPIFLSGLLKAIGTSMAARPPAKQAYALRAAETWAEWWGVELALPPGFPFSPLLALRALALEPSAFPDVSRAVWADGVDVTMTSELARVLDSAGFAGAQLVAEAASVEAKGALRANTDAAVAAGVCGVPSFTIDHVPSTLTWGQDRLDVVADMLAAASAGIDDPFVTSPL</sequence>
<proteinExistence type="predicted"/>
<organism evidence="2 3">
    <name type="scientific">Thecamonas trahens ATCC 50062</name>
    <dbReference type="NCBI Taxonomy" id="461836"/>
    <lineage>
        <taxon>Eukaryota</taxon>
        <taxon>Apusozoa</taxon>
        <taxon>Apusomonadida</taxon>
        <taxon>Apusomonadidae</taxon>
        <taxon>Thecamonas</taxon>
    </lineage>
</organism>
<dbReference type="GO" id="GO:0004602">
    <property type="term" value="F:glutathione peroxidase activity"/>
    <property type="evidence" value="ECO:0007669"/>
    <property type="project" value="TreeGrafter"/>
</dbReference>
<dbReference type="GO" id="GO:0005777">
    <property type="term" value="C:peroxisome"/>
    <property type="evidence" value="ECO:0007669"/>
    <property type="project" value="TreeGrafter"/>
</dbReference>
<dbReference type="Gene3D" id="3.40.30.10">
    <property type="entry name" value="Glutaredoxin"/>
    <property type="match status" value="2"/>
</dbReference>
<dbReference type="RefSeq" id="XP_013757983.1">
    <property type="nucleotide sequence ID" value="XM_013902529.1"/>
</dbReference>